<sequence>MSQSIRKLLGIVLILVSIAVWLGLGTWVYLGLLQEMPWWVHIPYFCVAGLGWLYPAMVLIRWMAKPDKA</sequence>
<gene>
    <name evidence="2" type="ORF">PSQ90_00860</name>
</gene>
<feature type="transmembrane region" description="Helical" evidence="1">
    <location>
        <begin position="42"/>
        <end position="64"/>
    </location>
</feature>
<accession>A0ABY7YXU4</accession>
<evidence type="ECO:0000313" key="2">
    <source>
        <dbReference type="EMBL" id="WDR06047.1"/>
    </source>
</evidence>
<organism evidence="2 3">
    <name type="scientific">Devosia rhodophyticola</name>
    <dbReference type="NCBI Taxonomy" id="3026423"/>
    <lineage>
        <taxon>Bacteria</taxon>
        <taxon>Pseudomonadati</taxon>
        <taxon>Pseudomonadota</taxon>
        <taxon>Alphaproteobacteria</taxon>
        <taxon>Hyphomicrobiales</taxon>
        <taxon>Devosiaceae</taxon>
        <taxon>Devosia</taxon>
    </lineage>
</organism>
<proteinExistence type="predicted"/>
<keyword evidence="1" id="KW-1133">Transmembrane helix</keyword>
<evidence type="ECO:0000313" key="3">
    <source>
        <dbReference type="Proteomes" id="UP001222118"/>
    </source>
</evidence>
<dbReference type="Proteomes" id="UP001222118">
    <property type="component" value="Chromosome"/>
</dbReference>
<dbReference type="RefSeq" id="WP_282211561.1">
    <property type="nucleotide sequence ID" value="NZ_CP118247.1"/>
</dbReference>
<dbReference type="EMBL" id="CP118247">
    <property type="protein sequence ID" value="WDR06047.1"/>
    <property type="molecule type" value="Genomic_DNA"/>
</dbReference>
<name>A0ABY7YXU4_9HYPH</name>
<feature type="transmembrane region" description="Helical" evidence="1">
    <location>
        <begin position="7"/>
        <end position="30"/>
    </location>
</feature>
<keyword evidence="1" id="KW-0812">Transmembrane</keyword>
<keyword evidence="1" id="KW-0472">Membrane</keyword>
<dbReference type="InterPro" id="IPR021265">
    <property type="entry name" value="DUF2842"/>
</dbReference>
<keyword evidence="3" id="KW-1185">Reference proteome</keyword>
<evidence type="ECO:0000256" key="1">
    <source>
        <dbReference type="SAM" id="Phobius"/>
    </source>
</evidence>
<protein>
    <submittedName>
        <fullName evidence="2">DUF2842 domain-containing protein</fullName>
    </submittedName>
</protein>
<reference evidence="2 3" key="1">
    <citation type="submission" date="2023-02" db="EMBL/GenBank/DDBJ databases">
        <title>Devosia chondri sp. nov., isolated from the phycosphere of marine algae.</title>
        <authorList>
            <person name="Kim J.M."/>
            <person name="Lee J.K."/>
            <person name="Choi B.J."/>
            <person name="Bayburt H."/>
            <person name="Jeon C.O."/>
        </authorList>
    </citation>
    <scope>NUCLEOTIDE SEQUENCE [LARGE SCALE GENOMIC DNA]</scope>
    <source>
        <strain evidence="2 3">G2-5</strain>
    </source>
</reference>
<dbReference type="Pfam" id="PF11003">
    <property type="entry name" value="DUF2842"/>
    <property type="match status" value="1"/>
</dbReference>